<sequence>MTNSEGSRASQRRMVEGESSNARERRLKMQADLERMDQRMEESDAEGYVYSEEQSEKEGNGSPNEEGSDETESEEEGEEVNQLVDEDEQEGTKMSQWKRLRQSKRRMSSPCTKSTTMLSSPWTLWRPSTHMMTHEAWNL</sequence>
<feature type="region of interest" description="Disordered" evidence="1">
    <location>
        <begin position="1"/>
        <end position="120"/>
    </location>
</feature>
<protein>
    <submittedName>
        <fullName evidence="2">Uncharacterized protein</fullName>
    </submittedName>
</protein>
<evidence type="ECO:0000256" key="1">
    <source>
        <dbReference type="SAM" id="MobiDB-lite"/>
    </source>
</evidence>
<dbReference type="EMBL" id="CACVBM020001283">
    <property type="protein sequence ID" value="CAA7043564.1"/>
    <property type="molecule type" value="Genomic_DNA"/>
</dbReference>
<feature type="compositionally biased region" description="Polar residues" evidence="1">
    <location>
        <begin position="109"/>
        <end position="120"/>
    </location>
</feature>
<evidence type="ECO:0000313" key="3">
    <source>
        <dbReference type="Proteomes" id="UP000467841"/>
    </source>
</evidence>
<comment type="caution">
    <text evidence="2">The sequence shown here is derived from an EMBL/GenBank/DDBJ whole genome shotgun (WGS) entry which is preliminary data.</text>
</comment>
<keyword evidence="3" id="KW-1185">Reference proteome</keyword>
<feature type="compositionally biased region" description="Basic residues" evidence="1">
    <location>
        <begin position="96"/>
        <end position="107"/>
    </location>
</feature>
<name>A0A6D2JUS4_9BRAS</name>
<accession>A0A6D2JUS4</accession>
<feature type="compositionally biased region" description="Acidic residues" evidence="1">
    <location>
        <begin position="66"/>
        <end position="89"/>
    </location>
</feature>
<dbReference type="Proteomes" id="UP000467841">
    <property type="component" value="Unassembled WGS sequence"/>
</dbReference>
<proteinExistence type="predicted"/>
<reference evidence="2" key="1">
    <citation type="submission" date="2020-01" db="EMBL/GenBank/DDBJ databases">
        <authorList>
            <person name="Mishra B."/>
        </authorList>
    </citation>
    <scope>NUCLEOTIDE SEQUENCE [LARGE SCALE GENOMIC DNA]</scope>
</reference>
<evidence type="ECO:0000313" key="2">
    <source>
        <dbReference type="EMBL" id="CAA7043564.1"/>
    </source>
</evidence>
<dbReference type="AlphaFoldDB" id="A0A6D2JUS4"/>
<gene>
    <name evidence="2" type="ORF">MERR_LOCUS30799</name>
</gene>
<feature type="compositionally biased region" description="Basic and acidic residues" evidence="1">
    <location>
        <begin position="13"/>
        <end position="42"/>
    </location>
</feature>
<organism evidence="2 3">
    <name type="scientific">Microthlaspi erraticum</name>
    <dbReference type="NCBI Taxonomy" id="1685480"/>
    <lineage>
        <taxon>Eukaryota</taxon>
        <taxon>Viridiplantae</taxon>
        <taxon>Streptophyta</taxon>
        <taxon>Embryophyta</taxon>
        <taxon>Tracheophyta</taxon>
        <taxon>Spermatophyta</taxon>
        <taxon>Magnoliopsida</taxon>
        <taxon>eudicotyledons</taxon>
        <taxon>Gunneridae</taxon>
        <taxon>Pentapetalae</taxon>
        <taxon>rosids</taxon>
        <taxon>malvids</taxon>
        <taxon>Brassicales</taxon>
        <taxon>Brassicaceae</taxon>
        <taxon>Coluteocarpeae</taxon>
        <taxon>Microthlaspi</taxon>
    </lineage>
</organism>